<dbReference type="HAMAP" id="MF_00338">
    <property type="entry name" value="UPF0145"/>
    <property type="match status" value="1"/>
</dbReference>
<dbReference type="Pfam" id="PF01906">
    <property type="entry name" value="YbjQ_1"/>
    <property type="match status" value="1"/>
</dbReference>
<dbReference type="SUPFAM" id="SSF117782">
    <property type="entry name" value="YbjQ-like"/>
    <property type="match status" value="1"/>
</dbReference>
<dbReference type="KEGG" id="marq:MARGE09_P0129"/>
<keyword evidence="4" id="KW-1185">Reference proteome</keyword>
<dbReference type="Proteomes" id="UP001320119">
    <property type="component" value="Chromosome"/>
</dbReference>
<sequence>MILSNTTDVVGYKVTESIGLVNGSIVQSKHVGRDIMAGLKTLIGGEIAGYTEMLSDARDKAIQRMAKEAEGKGANAVINIRFTTSAISQGMSEILVYGTAVVLTKI</sequence>
<comment type="similarity">
    <text evidence="1 2">Belongs to the UPF0145 family.</text>
</comment>
<accession>A0AAN1WE67</accession>
<reference evidence="3 4" key="1">
    <citation type="journal article" date="2022" name="IScience">
        <title>An ultrasensitive nanofiber-based assay for enzymatic hydrolysis and deep-sea microbial degradation of cellulose.</title>
        <authorList>
            <person name="Tsudome M."/>
            <person name="Tachioka M."/>
            <person name="Miyazaki M."/>
            <person name="Uchimura K."/>
            <person name="Tsuda M."/>
            <person name="Takaki Y."/>
            <person name="Deguchi S."/>
        </authorList>
    </citation>
    <scope>NUCLEOTIDE SEQUENCE [LARGE SCALE GENOMIC DNA]</scope>
    <source>
        <strain evidence="3 4">GE09</strain>
    </source>
</reference>
<evidence type="ECO:0000313" key="3">
    <source>
        <dbReference type="EMBL" id="BCD95930.1"/>
    </source>
</evidence>
<dbReference type="EMBL" id="AP023086">
    <property type="protein sequence ID" value="BCD95930.1"/>
    <property type="molecule type" value="Genomic_DNA"/>
</dbReference>
<evidence type="ECO:0000256" key="1">
    <source>
        <dbReference type="ARBA" id="ARBA00010751"/>
    </source>
</evidence>
<evidence type="ECO:0000313" key="4">
    <source>
        <dbReference type="Proteomes" id="UP001320119"/>
    </source>
</evidence>
<organism evidence="3 4">
    <name type="scientific">Marinagarivorans cellulosilyticus</name>
    <dbReference type="NCBI Taxonomy" id="2721545"/>
    <lineage>
        <taxon>Bacteria</taxon>
        <taxon>Pseudomonadati</taxon>
        <taxon>Pseudomonadota</taxon>
        <taxon>Gammaproteobacteria</taxon>
        <taxon>Cellvibrionales</taxon>
        <taxon>Cellvibrionaceae</taxon>
        <taxon>Marinagarivorans</taxon>
    </lineage>
</organism>
<dbReference type="RefSeq" id="WP_236985439.1">
    <property type="nucleotide sequence ID" value="NZ_AP023086.1"/>
</dbReference>
<dbReference type="PANTHER" id="PTHR34068:SF2">
    <property type="entry name" value="UPF0145 PROTEIN SCO3412"/>
    <property type="match status" value="1"/>
</dbReference>
<name>A0AAN1WE67_9GAMM</name>
<protein>
    <recommendedName>
        <fullName evidence="2">UPF0145 protein MARGE09_P0129</fullName>
    </recommendedName>
</protein>
<dbReference type="InterPro" id="IPR035439">
    <property type="entry name" value="UPF0145_dom_sf"/>
</dbReference>
<dbReference type="AlphaFoldDB" id="A0AAN1WE67"/>
<gene>
    <name evidence="3" type="ORF">MARGE09_P0129</name>
</gene>
<evidence type="ECO:0000256" key="2">
    <source>
        <dbReference type="HAMAP-Rule" id="MF_00338"/>
    </source>
</evidence>
<dbReference type="Gene3D" id="3.30.110.70">
    <property type="entry name" value="Hypothetical protein apc22750. Chain B"/>
    <property type="match status" value="1"/>
</dbReference>
<proteinExistence type="inferred from homology"/>
<dbReference type="InterPro" id="IPR002765">
    <property type="entry name" value="UPF0145_YbjQ-like"/>
</dbReference>
<dbReference type="PANTHER" id="PTHR34068">
    <property type="entry name" value="UPF0145 PROTEIN YBJQ"/>
    <property type="match status" value="1"/>
</dbReference>